<keyword evidence="3" id="KW-1185">Reference proteome</keyword>
<organism evidence="2 3">
    <name type="scientific">Verticiella sediminum</name>
    <dbReference type="NCBI Taxonomy" id="1247510"/>
    <lineage>
        <taxon>Bacteria</taxon>
        <taxon>Pseudomonadati</taxon>
        <taxon>Pseudomonadota</taxon>
        <taxon>Betaproteobacteria</taxon>
        <taxon>Burkholderiales</taxon>
        <taxon>Alcaligenaceae</taxon>
        <taxon>Verticiella</taxon>
    </lineage>
</organism>
<dbReference type="InterPro" id="IPR009057">
    <property type="entry name" value="Homeodomain-like_sf"/>
</dbReference>
<gene>
    <name evidence="2" type="ORF">FOZ76_21505</name>
</gene>
<evidence type="ECO:0000313" key="2">
    <source>
        <dbReference type="EMBL" id="TSH90402.1"/>
    </source>
</evidence>
<dbReference type="GO" id="GO:0043565">
    <property type="term" value="F:sequence-specific DNA binding"/>
    <property type="evidence" value="ECO:0007669"/>
    <property type="project" value="InterPro"/>
</dbReference>
<dbReference type="PRINTS" id="PR01590">
    <property type="entry name" value="HTHFIS"/>
</dbReference>
<dbReference type="Gene3D" id="3.30.450.40">
    <property type="match status" value="1"/>
</dbReference>
<name>A0A556ABY5_9BURK</name>
<dbReference type="OrthoDB" id="9761705at2"/>
<dbReference type="Pfam" id="PF02954">
    <property type="entry name" value="HTH_8"/>
    <property type="match status" value="1"/>
</dbReference>
<comment type="caution">
    <text evidence="2">The sequence shown here is derived from an EMBL/GenBank/DDBJ whole genome shotgun (WGS) entry which is preliminary data.</text>
</comment>
<accession>A0A556ABY5</accession>
<reference evidence="2 3" key="1">
    <citation type="submission" date="2019-07" db="EMBL/GenBank/DDBJ databases">
        <title>Qingshengfaniella alkalisoli gen. nov., sp. nov., isolated from saline soil.</title>
        <authorList>
            <person name="Xu L."/>
            <person name="Huang X.-X."/>
            <person name="Sun J.-Q."/>
        </authorList>
    </citation>
    <scope>NUCLEOTIDE SEQUENCE [LARGE SCALE GENOMIC DNA]</scope>
    <source>
        <strain evidence="2 3">DSM 27279</strain>
    </source>
</reference>
<sequence>MTGGLTGEALKAARDHFLAGGSVPAELLPPAVARSWQRSRDAGLMPWQAPYYAPLGTDARTRDDRRLARCVADEAEHLWSAFGGPDWTILCTNAAGVIVHARRSAHSRERRFGPIVAGRRIEERAIGTTAPACVLAEAAADAGPVEVHAGQHYLDEFADFFCLAVPIHGLDGDVAGALDITGVGRRDPVQLREHFHLAALAVEHRLLATLERCHLLRLQPDPRWLPTPLAGVLAVTDDGDVRAASRAARQMLGLPARGRLALDAATALFPAASPGQRLGLLRPAPRPLRLPAIDGTHLWVQYARAPLARAQPRVRTAVNAPLPTAADSPAAVAEPARAQPACTASAPPAPGALHEHALRAVREALREHRGNVAAAACQLGVSRTTVYAHLRRAGLRPDAGGAGNDDRD</sequence>
<dbReference type="InterPro" id="IPR029016">
    <property type="entry name" value="GAF-like_dom_sf"/>
</dbReference>
<protein>
    <submittedName>
        <fullName evidence="2">Helix-turn-helix domain-containing protein</fullName>
    </submittedName>
</protein>
<evidence type="ECO:0000259" key="1">
    <source>
        <dbReference type="Pfam" id="PF02954"/>
    </source>
</evidence>
<dbReference type="Proteomes" id="UP000318405">
    <property type="component" value="Unassembled WGS sequence"/>
</dbReference>
<dbReference type="AlphaFoldDB" id="A0A556ABY5"/>
<dbReference type="SUPFAM" id="SSF46689">
    <property type="entry name" value="Homeodomain-like"/>
    <property type="match status" value="1"/>
</dbReference>
<dbReference type="RefSeq" id="WP_143950318.1">
    <property type="nucleotide sequence ID" value="NZ_BAABMB010000003.1"/>
</dbReference>
<proteinExistence type="predicted"/>
<dbReference type="EMBL" id="VLTJ01000039">
    <property type="protein sequence ID" value="TSH90402.1"/>
    <property type="molecule type" value="Genomic_DNA"/>
</dbReference>
<feature type="domain" description="DNA binding HTH" evidence="1">
    <location>
        <begin position="362"/>
        <end position="391"/>
    </location>
</feature>
<dbReference type="InterPro" id="IPR002197">
    <property type="entry name" value="HTH_Fis"/>
</dbReference>
<evidence type="ECO:0000313" key="3">
    <source>
        <dbReference type="Proteomes" id="UP000318405"/>
    </source>
</evidence>
<dbReference type="Gene3D" id="1.10.10.60">
    <property type="entry name" value="Homeodomain-like"/>
    <property type="match status" value="1"/>
</dbReference>